<dbReference type="AlphaFoldDB" id="A0A9Q1BUH5"/>
<accession>A0A9Q1BUH5</accession>
<feature type="signal peptide" evidence="1">
    <location>
        <begin position="1"/>
        <end position="17"/>
    </location>
</feature>
<keyword evidence="3" id="KW-1185">Reference proteome</keyword>
<feature type="chain" id="PRO_5040463887" evidence="1">
    <location>
        <begin position="18"/>
        <end position="81"/>
    </location>
</feature>
<gene>
    <name evidence="2" type="ORF">HOLleu_22867</name>
</gene>
<keyword evidence="1" id="KW-0732">Signal</keyword>
<evidence type="ECO:0000313" key="2">
    <source>
        <dbReference type="EMBL" id="KAJ8032811.1"/>
    </source>
</evidence>
<protein>
    <submittedName>
        <fullName evidence="2">Uncharacterized protein</fullName>
    </submittedName>
</protein>
<comment type="caution">
    <text evidence="2">The sequence shown here is derived from an EMBL/GenBank/DDBJ whole genome shotgun (WGS) entry which is preliminary data.</text>
</comment>
<reference evidence="2" key="1">
    <citation type="submission" date="2021-10" db="EMBL/GenBank/DDBJ databases">
        <title>Tropical sea cucumber genome reveals ecological adaptation and Cuvierian tubules defense mechanism.</title>
        <authorList>
            <person name="Chen T."/>
        </authorList>
    </citation>
    <scope>NUCLEOTIDE SEQUENCE</scope>
    <source>
        <strain evidence="2">Nanhai2018</strain>
        <tissue evidence="2">Muscle</tissue>
    </source>
</reference>
<evidence type="ECO:0000256" key="1">
    <source>
        <dbReference type="SAM" id="SignalP"/>
    </source>
</evidence>
<proteinExistence type="predicted"/>
<dbReference type="Proteomes" id="UP001152320">
    <property type="component" value="Chromosome 11"/>
</dbReference>
<organism evidence="2 3">
    <name type="scientific">Holothuria leucospilota</name>
    <name type="common">Black long sea cucumber</name>
    <name type="synonym">Mertensiothuria leucospilota</name>
    <dbReference type="NCBI Taxonomy" id="206669"/>
    <lineage>
        <taxon>Eukaryota</taxon>
        <taxon>Metazoa</taxon>
        <taxon>Echinodermata</taxon>
        <taxon>Eleutherozoa</taxon>
        <taxon>Echinozoa</taxon>
        <taxon>Holothuroidea</taxon>
        <taxon>Aspidochirotacea</taxon>
        <taxon>Aspidochirotida</taxon>
        <taxon>Holothuriidae</taxon>
        <taxon>Holothuria</taxon>
    </lineage>
</organism>
<name>A0A9Q1BUH5_HOLLE</name>
<dbReference type="EMBL" id="JAIZAY010000011">
    <property type="protein sequence ID" value="KAJ8032811.1"/>
    <property type="molecule type" value="Genomic_DNA"/>
</dbReference>
<sequence>MEFTLILAVMLIVGASSKIAPFYKNNELVEDSPFIVLESGRSSSFSSSPPQNQVAAPYTARMRHLKRAATQVLFGYTIVMS</sequence>
<evidence type="ECO:0000313" key="3">
    <source>
        <dbReference type="Proteomes" id="UP001152320"/>
    </source>
</evidence>